<accession>A0A0A8ZNG2</accession>
<evidence type="ECO:0000313" key="1">
    <source>
        <dbReference type="EMBL" id="JAD40341.1"/>
    </source>
</evidence>
<name>A0A0A8ZNG2_ARUDO</name>
<protein>
    <submittedName>
        <fullName evidence="1">Uncharacterized protein</fullName>
    </submittedName>
</protein>
<proteinExistence type="predicted"/>
<reference evidence="1" key="2">
    <citation type="journal article" date="2015" name="Data Brief">
        <title>Shoot transcriptome of the giant reed, Arundo donax.</title>
        <authorList>
            <person name="Barrero R.A."/>
            <person name="Guerrero F.D."/>
            <person name="Moolhuijzen P."/>
            <person name="Goolsby J.A."/>
            <person name="Tidwell J."/>
            <person name="Bellgard S.E."/>
            <person name="Bellgard M.I."/>
        </authorList>
    </citation>
    <scope>NUCLEOTIDE SEQUENCE</scope>
    <source>
        <tissue evidence="1">Shoot tissue taken approximately 20 cm above the soil surface</tissue>
    </source>
</reference>
<sequence>MSIIIATRQYKDGSAPALNKAIKVIRLTTPRLMMSQACSNL</sequence>
<dbReference type="AlphaFoldDB" id="A0A0A8ZNG2"/>
<organism evidence="1">
    <name type="scientific">Arundo donax</name>
    <name type="common">Giant reed</name>
    <name type="synonym">Donax arundinaceus</name>
    <dbReference type="NCBI Taxonomy" id="35708"/>
    <lineage>
        <taxon>Eukaryota</taxon>
        <taxon>Viridiplantae</taxon>
        <taxon>Streptophyta</taxon>
        <taxon>Embryophyta</taxon>
        <taxon>Tracheophyta</taxon>
        <taxon>Spermatophyta</taxon>
        <taxon>Magnoliopsida</taxon>
        <taxon>Liliopsida</taxon>
        <taxon>Poales</taxon>
        <taxon>Poaceae</taxon>
        <taxon>PACMAD clade</taxon>
        <taxon>Arundinoideae</taxon>
        <taxon>Arundineae</taxon>
        <taxon>Arundo</taxon>
    </lineage>
</organism>
<dbReference type="EMBL" id="GBRH01257554">
    <property type="protein sequence ID" value="JAD40341.1"/>
    <property type="molecule type" value="Transcribed_RNA"/>
</dbReference>
<reference evidence="1" key="1">
    <citation type="submission" date="2014-09" db="EMBL/GenBank/DDBJ databases">
        <authorList>
            <person name="Magalhaes I.L.F."/>
            <person name="Oliveira U."/>
            <person name="Santos F.R."/>
            <person name="Vidigal T.H.D.A."/>
            <person name="Brescovit A.D."/>
            <person name="Santos A.J."/>
        </authorList>
    </citation>
    <scope>NUCLEOTIDE SEQUENCE</scope>
    <source>
        <tissue evidence="1">Shoot tissue taken approximately 20 cm above the soil surface</tissue>
    </source>
</reference>